<proteinExistence type="predicted"/>
<evidence type="ECO:0000313" key="1">
    <source>
        <dbReference type="EMBL" id="OGD72066.1"/>
    </source>
</evidence>
<gene>
    <name evidence="1" type="ORF">A2703_03770</name>
</gene>
<dbReference type="Proteomes" id="UP000177979">
    <property type="component" value="Unassembled WGS sequence"/>
</dbReference>
<dbReference type="EMBL" id="MFAG01000014">
    <property type="protein sequence ID" value="OGD72066.1"/>
    <property type="molecule type" value="Genomic_DNA"/>
</dbReference>
<dbReference type="AlphaFoldDB" id="A0A1F5EXQ0"/>
<comment type="caution">
    <text evidence="1">The sequence shown here is derived from an EMBL/GenBank/DDBJ whole genome shotgun (WGS) entry which is preliminary data.</text>
</comment>
<organism evidence="1 2">
    <name type="scientific">Candidatus Collierbacteria bacterium RIFCSPHIGHO2_01_FULL_50_25</name>
    <dbReference type="NCBI Taxonomy" id="1817722"/>
    <lineage>
        <taxon>Bacteria</taxon>
        <taxon>Candidatus Collieribacteriota</taxon>
    </lineage>
</organism>
<evidence type="ECO:0000313" key="2">
    <source>
        <dbReference type="Proteomes" id="UP000177979"/>
    </source>
</evidence>
<accession>A0A1F5EXQ0</accession>
<reference evidence="1 2" key="1">
    <citation type="journal article" date="2016" name="Nat. Commun.">
        <title>Thousands of microbial genomes shed light on interconnected biogeochemical processes in an aquifer system.</title>
        <authorList>
            <person name="Anantharaman K."/>
            <person name="Brown C.T."/>
            <person name="Hug L.A."/>
            <person name="Sharon I."/>
            <person name="Castelle C.J."/>
            <person name="Probst A.J."/>
            <person name="Thomas B.C."/>
            <person name="Singh A."/>
            <person name="Wilkins M.J."/>
            <person name="Karaoz U."/>
            <person name="Brodie E.L."/>
            <person name="Williams K.H."/>
            <person name="Hubbard S.S."/>
            <person name="Banfield J.F."/>
        </authorList>
    </citation>
    <scope>NUCLEOTIDE SEQUENCE [LARGE SCALE GENOMIC DNA]</scope>
</reference>
<dbReference type="STRING" id="1817722.A2703_03770"/>
<sequence length="120" mass="13521">MIEFENELDKAGPSNIVIAFHAATVDGEIGRIKLKLALLERASPSTCLEIMSKETETALKPVIKLVDFARDAKPRLLARDYPTMKVKANWGLEKLYRMWGLPLPDDEEALTKRMLLSGHE</sequence>
<protein>
    <submittedName>
        <fullName evidence="1">Uncharacterized protein</fullName>
    </submittedName>
</protein>
<name>A0A1F5EXQ0_9BACT</name>